<accession>A0A8B9L3N6</accession>
<name>A0A8B9L3N6_ASTMX</name>
<sequence length="74" mass="8073">VRSTELPISLGDRIVQRTVGTSLKVTTSTVTSIISKWMRFGLTNCHPGLVSSSNNQFASALQVVKTPHYINKSL</sequence>
<proteinExistence type="predicted"/>
<dbReference type="AlphaFoldDB" id="A0A8B9L3N6"/>
<protein>
    <recommendedName>
        <fullName evidence="3">Transposase Tc1-like domain-containing protein</fullName>
    </recommendedName>
</protein>
<organism evidence="1 2">
    <name type="scientific">Astyanax mexicanus</name>
    <name type="common">Blind cave fish</name>
    <name type="synonym">Astyanax fasciatus mexicanus</name>
    <dbReference type="NCBI Taxonomy" id="7994"/>
    <lineage>
        <taxon>Eukaryota</taxon>
        <taxon>Metazoa</taxon>
        <taxon>Chordata</taxon>
        <taxon>Craniata</taxon>
        <taxon>Vertebrata</taxon>
        <taxon>Euteleostomi</taxon>
        <taxon>Actinopterygii</taxon>
        <taxon>Neopterygii</taxon>
        <taxon>Teleostei</taxon>
        <taxon>Ostariophysi</taxon>
        <taxon>Characiformes</taxon>
        <taxon>Characoidei</taxon>
        <taxon>Acestrorhamphidae</taxon>
        <taxon>Acestrorhamphinae</taxon>
        <taxon>Astyanax</taxon>
    </lineage>
</organism>
<dbReference type="Proteomes" id="UP000694621">
    <property type="component" value="Unplaced"/>
</dbReference>
<dbReference type="Ensembl" id="ENSAMXT00005049449.1">
    <property type="protein sequence ID" value="ENSAMXP00005045501.1"/>
    <property type="gene ID" value="ENSAMXG00005021044.1"/>
</dbReference>
<evidence type="ECO:0000313" key="1">
    <source>
        <dbReference type="Ensembl" id="ENSAMXP00005045501.1"/>
    </source>
</evidence>
<evidence type="ECO:0008006" key="3">
    <source>
        <dbReference type="Google" id="ProtNLM"/>
    </source>
</evidence>
<evidence type="ECO:0000313" key="2">
    <source>
        <dbReference type="Proteomes" id="UP000694621"/>
    </source>
</evidence>
<reference evidence="1" key="1">
    <citation type="submission" date="2025-08" db="UniProtKB">
        <authorList>
            <consortium name="Ensembl"/>
        </authorList>
    </citation>
    <scope>IDENTIFICATION</scope>
</reference>